<keyword evidence="9" id="KW-1185">Reference proteome</keyword>
<comment type="similarity">
    <text evidence="1">Belongs to the 'phage' integrase family.</text>
</comment>
<feature type="domain" description="Tyr recombinase" evidence="6">
    <location>
        <begin position="204"/>
        <end position="383"/>
    </location>
</feature>
<dbReference type="InterPro" id="IPR002104">
    <property type="entry name" value="Integrase_catalytic"/>
</dbReference>
<dbReference type="InterPro" id="IPR013762">
    <property type="entry name" value="Integrase-like_cat_sf"/>
</dbReference>
<evidence type="ECO:0000256" key="4">
    <source>
        <dbReference type="ARBA" id="ARBA00023172"/>
    </source>
</evidence>
<sequence>MARDHLTDIKIRQAKPALKPYKLADGLGLFLLVNPNGARYWRLKYRFGGKERLYAVGVYPEIGLGEARSKVAEARRLIREGIDPVADRKRQRIDVAAAAETFQTIAEEWIASRSGEWSPSYRDAVQSALAANVYPPLSGYPIRSITVPIMREALLLMERRGALASLRKVRMWTSGVFRYAIATGRAEHDPAAPLRGTFKAHKPKKFAAVTKAVEFAELISRLRAYNGSLITRTALLFLAYTFVRTGELREAQWSEFDFNGATWRIPAERMKMKEEHIVPLAKQSVKLLTDLRKLTGHSPYVFPNDRRSEKPMSENTILFSLYRLGYHGRATGHGFRASASTLLNEMGFDPDVVERQLAHRERNRVRAAYHRAEYIEYRREMMQSWTDYIDRYQEPSNKFDISAIDFS</sequence>
<dbReference type="InterPro" id="IPR053876">
    <property type="entry name" value="Phage_int_M"/>
</dbReference>
<keyword evidence="3 5" id="KW-0238">DNA-binding</keyword>
<protein>
    <submittedName>
        <fullName evidence="8">Prophage integrase IntS</fullName>
    </submittedName>
</protein>
<reference evidence="8" key="1">
    <citation type="journal article" date="2021" name="Front. Microbiol.">
        <title>Comprehensive Comparative Genomics and Phenotyping of Methylobacterium Species.</title>
        <authorList>
            <person name="Alessa O."/>
            <person name="Ogura Y."/>
            <person name="Fujitani Y."/>
            <person name="Takami H."/>
            <person name="Hayashi T."/>
            <person name="Sahin N."/>
            <person name="Tani A."/>
        </authorList>
    </citation>
    <scope>NUCLEOTIDE SEQUENCE</scope>
    <source>
        <strain evidence="8">DSM 23632</strain>
    </source>
</reference>
<name>A0ABQ4TYF9_9HYPH</name>
<accession>A0ABQ4TYF9</accession>
<comment type="caution">
    <text evidence="8">The sequence shown here is derived from an EMBL/GenBank/DDBJ whole genome shotgun (WGS) entry which is preliminary data.</text>
</comment>
<dbReference type="Pfam" id="PF22022">
    <property type="entry name" value="Phage_int_M"/>
    <property type="match status" value="1"/>
</dbReference>
<dbReference type="Pfam" id="PF00589">
    <property type="entry name" value="Phage_integrase"/>
    <property type="match status" value="1"/>
</dbReference>
<dbReference type="Gene3D" id="1.10.150.130">
    <property type="match status" value="1"/>
</dbReference>
<dbReference type="PROSITE" id="PS51900">
    <property type="entry name" value="CB"/>
    <property type="match status" value="1"/>
</dbReference>
<evidence type="ECO:0000259" key="7">
    <source>
        <dbReference type="PROSITE" id="PS51900"/>
    </source>
</evidence>
<dbReference type="Gene3D" id="1.10.443.10">
    <property type="entry name" value="Intergrase catalytic core"/>
    <property type="match status" value="1"/>
</dbReference>
<dbReference type="InterPro" id="IPR011010">
    <property type="entry name" value="DNA_brk_join_enz"/>
</dbReference>
<dbReference type="PROSITE" id="PS51898">
    <property type="entry name" value="TYR_RECOMBINASE"/>
    <property type="match status" value="1"/>
</dbReference>
<dbReference type="InterPro" id="IPR025166">
    <property type="entry name" value="Integrase_DNA_bind_dom"/>
</dbReference>
<dbReference type="Pfam" id="PF13356">
    <property type="entry name" value="Arm-DNA-bind_3"/>
    <property type="match status" value="1"/>
</dbReference>
<dbReference type="PANTHER" id="PTHR30629:SF2">
    <property type="entry name" value="PROPHAGE INTEGRASE INTS-RELATED"/>
    <property type="match status" value="1"/>
</dbReference>
<dbReference type="InterPro" id="IPR044068">
    <property type="entry name" value="CB"/>
</dbReference>
<proteinExistence type="inferred from homology"/>
<evidence type="ECO:0000256" key="3">
    <source>
        <dbReference type="ARBA" id="ARBA00023125"/>
    </source>
</evidence>
<dbReference type="InterPro" id="IPR038488">
    <property type="entry name" value="Integrase_DNA-bd_sf"/>
</dbReference>
<evidence type="ECO:0000259" key="6">
    <source>
        <dbReference type="PROSITE" id="PS51898"/>
    </source>
</evidence>
<dbReference type="InterPro" id="IPR010998">
    <property type="entry name" value="Integrase_recombinase_N"/>
</dbReference>
<reference evidence="8" key="2">
    <citation type="submission" date="2021-08" db="EMBL/GenBank/DDBJ databases">
        <authorList>
            <person name="Tani A."/>
            <person name="Ola A."/>
            <person name="Ogura Y."/>
            <person name="Katsura K."/>
            <person name="Hayashi T."/>
        </authorList>
    </citation>
    <scope>NUCLEOTIDE SEQUENCE</scope>
    <source>
        <strain evidence="8">DSM 23632</strain>
    </source>
</reference>
<dbReference type="InterPro" id="IPR050808">
    <property type="entry name" value="Phage_Integrase"/>
</dbReference>
<dbReference type="Proteomes" id="UP001055057">
    <property type="component" value="Unassembled WGS sequence"/>
</dbReference>
<feature type="domain" description="Core-binding (CB)" evidence="7">
    <location>
        <begin position="100"/>
        <end position="181"/>
    </location>
</feature>
<dbReference type="PANTHER" id="PTHR30629">
    <property type="entry name" value="PROPHAGE INTEGRASE"/>
    <property type="match status" value="1"/>
</dbReference>
<dbReference type="Gene3D" id="3.30.160.390">
    <property type="entry name" value="Integrase, DNA-binding domain"/>
    <property type="match status" value="1"/>
</dbReference>
<evidence type="ECO:0000256" key="2">
    <source>
        <dbReference type="ARBA" id="ARBA00022908"/>
    </source>
</evidence>
<evidence type="ECO:0000313" key="8">
    <source>
        <dbReference type="EMBL" id="GJE60284.1"/>
    </source>
</evidence>
<dbReference type="SUPFAM" id="SSF56349">
    <property type="entry name" value="DNA breaking-rejoining enzymes"/>
    <property type="match status" value="1"/>
</dbReference>
<dbReference type="EMBL" id="BPRB01000123">
    <property type="protein sequence ID" value="GJE60284.1"/>
    <property type="molecule type" value="Genomic_DNA"/>
</dbReference>
<evidence type="ECO:0000256" key="1">
    <source>
        <dbReference type="ARBA" id="ARBA00008857"/>
    </source>
</evidence>
<gene>
    <name evidence="8" type="primary">intS</name>
    <name evidence="8" type="ORF">MPOCJGCO_2395</name>
</gene>
<dbReference type="CDD" id="cd00801">
    <property type="entry name" value="INT_P4_C"/>
    <property type="match status" value="1"/>
</dbReference>
<evidence type="ECO:0000256" key="5">
    <source>
        <dbReference type="PROSITE-ProRule" id="PRU01248"/>
    </source>
</evidence>
<dbReference type="RefSeq" id="WP_238182824.1">
    <property type="nucleotide sequence ID" value="NZ_BPRB01000123.1"/>
</dbReference>
<evidence type="ECO:0000313" key="9">
    <source>
        <dbReference type="Proteomes" id="UP001055057"/>
    </source>
</evidence>
<keyword evidence="2" id="KW-0229">DNA integration</keyword>
<organism evidence="8 9">
    <name type="scientific">Methylobacterium trifolii</name>
    <dbReference type="NCBI Taxonomy" id="1003092"/>
    <lineage>
        <taxon>Bacteria</taxon>
        <taxon>Pseudomonadati</taxon>
        <taxon>Pseudomonadota</taxon>
        <taxon>Alphaproteobacteria</taxon>
        <taxon>Hyphomicrobiales</taxon>
        <taxon>Methylobacteriaceae</taxon>
        <taxon>Methylobacterium</taxon>
    </lineage>
</organism>
<keyword evidence="4" id="KW-0233">DNA recombination</keyword>